<keyword evidence="2" id="KW-1185">Reference proteome</keyword>
<proteinExistence type="predicted"/>
<protein>
    <submittedName>
        <fullName evidence="1">Uncharacterized protein</fullName>
    </submittedName>
</protein>
<accession>A0ACC2L878</accession>
<gene>
    <name evidence="1" type="ORF">MRB53_022744</name>
</gene>
<sequence length="293" mass="31712">MQAEIDREEEINDLQLRIVTETEMDPSVSPEILSSNVGNCIEHRVSMMDTLAGVAIKYGVEVSDIKRLNGLTTDLQMFAHNSLQIPLPGRHPPSSVNQGGSSPDVLSSFQLPKMSSAQWGVSPAMSSLQGYYGLAPSSDIGAAEGTKTVVNTRGMAQYLEDVPQHKTSIYADPTLSPHRRSRSYASGFPLCTSGFADEKSEHRHSQTDGDQAFHTPVLLLKDDTSNSCGFSGFRKSLSTSDLGDTENSSTVWPTSKLAKRSDLQATSTGSSTRTIFDGLPKPVTIRRNKAAMD</sequence>
<dbReference type="EMBL" id="CM056815">
    <property type="protein sequence ID" value="KAJ8629421.1"/>
    <property type="molecule type" value="Genomic_DNA"/>
</dbReference>
<reference evidence="1 2" key="1">
    <citation type="journal article" date="2022" name="Hortic Res">
        <title>A haplotype resolved chromosomal level avocado genome allows analysis of novel avocado genes.</title>
        <authorList>
            <person name="Nath O."/>
            <person name="Fletcher S.J."/>
            <person name="Hayward A."/>
            <person name="Shaw L.M."/>
            <person name="Masouleh A.K."/>
            <person name="Furtado A."/>
            <person name="Henry R.J."/>
            <person name="Mitter N."/>
        </authorList>
    </citation>
    <scope>NUCLEOTIDE SEQUENCE [LARGE SCALE GENOMIC DNA]</scope>
    <source>
        <strain evidence="2">cv. Hass</strain>
    </source>
</reference>
<evidence type="ECO:0000313" key="2">
    <source>
        <dbReference type="Proteomes" id="UP001234297"/>
    </source>
</evidence>
<comment type="caution">
    <text evidence="1">The sequence shown here is derived from an EMBL/GenBank/DDBJ whole genome shotgun (WGS) entry which is preliminary data.</text>
</comment>
<evidence type="ECO:0000313" key="1">
    <source>
        <dbReference type="EMBL" id="KAJ8629421.1"/>
    </source>
</evidence>
<name>A0ACC2L878_PERAE</name>
<dbReference type="Proteomes" id="UP001234297">
    <property type="component" value="Chromosome 7"/>
</dbReference>
<organism evidence="1 2">
    <name type="scientific">Persea americana</name>
    <name type="common">Avocado</name>
    <dbReference type="NCBI Taxonomy" id="3435"/>
    <lineage>
        <taxon>Eukaryota</taxon>
        <taxon>Viridiplantae</taxon>
        <taxon>Streptophyta</taxon>
        <taxon>Embryophyta</taxon>
        <taxon>Tracheophyta</taxon>
        <taxon>Spermatophyta</taxon>
        <taxon>Magnoliopsida</taxon>
        <taxon>Magnoliidae</taxon>
        <taxon>Laurales</taxon>
        <taxon>Lauraceae</taxon>
        <taxon>Persea</taxon>
    </lineage>
</organism>